<feature type="region of interest" description="Disordered" evidence="1">
    <location>
        <begin position="46"/>
        <end position="76"/>
    </location>
</feature>
<evidence type="ECO:0000313" key="2">
    <source>
        <dbReference type="EMBL" id="CEM54045.1"/>
    </source>
</evidence>
<dbReference type="VEuPathDB" id="CryptoDB:Cvel_12463"/>
<evidence type="ECO:0000256" key="1">
    <source>
        <dbReference type="SAM" id="MobiDB-lite"/>
    </source>
</evidence>
<name>A0A0G4IAE2_9ALVE</name>
<dbReference type="EMBL" id="CDMZ01005751">
    <property type="protein sequence ID" value="CEM54045.1"/>
    <property type="molecule type" value="Genomic_DNA"/>
</dbReference>
<feature type="region of interest" description="Disordered" evidence="1">
    <location>
        <begin position="172"/>
        <end position="210"/>
    </location>
</feature>
<gene>
    <name evidence="2" type="ORF">Cvel_12463</name>
</gene>
<organism evidence="2">
    <name type="scientific">Chromera velia CCMP2878</name>
    <dbReference type="NCBI Taxonomy" id="1169474"/>
    <lineage>
        <taxon>Eukaryota</taxon>
        <taxon>Sar</taxon>
        <taxon>Alveolata</taxon>
        <taxon>Colpodellida</taxon>
        <taxon>Chromeraceae</taxon>
        <taxon>Chromera</taxon>
    </lineage>
</organism>
<feature type="region of interest" description="Disordered" evidence="1">
    <location>
        <begin position="314"/>
        <end position="333"/>
    </location>
</feature>
<reference evidence="2" key="1">
    <citation type="submission" date="2014-11" db="EMBL/GenBank/DDBJ databases">
        <authorList>
            <person name="Otto D Thomas"/>
            <person name="Naeem Raeece"/>
        </authorList>
    </citation>
    <scope>NUCLEOTIDE SEQUENCE</scope>
</reference>
<accession>A0A0G4IAE2</accession>
<proteinExistence type="predicted"/>
<dbReference type="AlphaFoldDB" id="A0A0G4IAE2"/>
<protein>
    <submittedName>
        <fullName evidence="2">Uncharacterized protein</fullName>
    </submittedName>
</protein>
<sequence>MDGISSRLHNTSVPSDPFFPFSFLPLEFPAASLSDLLLQSKNSLQARREVEGRDGQHHSRERDSLFEEKERLKSERDSVTLKRDSLFEEKERLKSERGSVTLERDSLFEEKERLKSERDSMNTFVALLEKDRETAWAETENVRESTREIKERLTEEIRKKDEELGVALSQVHELENRQKDPRPADSEAPCGSREESIEAGTETGGTGEPGFPYIHGFPPLLFLPCTPMMPPPPFLVPVRVLHHLYSAFPPPFPPPFPSPSSHLQPVPKDFQVPQAYEAPIAASGQATSEEKEPEVWEEEVEGWVLVDLETTDKKEGKEIGMEEEDGWELLQVG</sequence>
<feature type="compositionally biased region" description="Basic and acidic residues" evidence="1">
    <location>
        <begin position="172"/>
        <end position="185"/>
    </location>
</feature>